<dbReference type="InterPro" id="IPR001708">
    <property type="entry name" value="YidC/ALB3/OXA1/COX18"/>
</dbReference>
<keyword evidence="4 6" id="KW-0472">Membrane</keyword>
<dbReference type="PANTHER" id="PTHR12428:SF65">
    <property type="entry name" value="CYTOCHROME C OXIDASE ASSEMBLY PROTEIN COX18, MITOCHONDRIAL"/>
    <property type="match status" value="1"/>
</dbReference>
<dbReference type="GO" id="GO:0005743">
    <property type="term" value="C:mitochondrial inner membrane"/>
    <property type="evidence" value="ECO:0007669"/>
    <property type="project" value="TreeGrafter"/>
</dbReference>
<sequence length="302" mass="34013">MSTSKSTHSDKDVTAETPSNSRIESLVHDDGSDPLGAEGSNDDLFDLVEQHNGTAKGLIQRILPVEWMRDVVISVHDSTGLSWAATITSLTVLFKEQLREAQKTGNVKLAMEVQRKLYKQMTRKTFLKGAALQVIAAGTQGLTFAWVYGGLKMFAIEPRHCSEFVLEHPFWLNSLALPDPYYVFPVTLWFLMTLVYELNRTTAEKMRLSSGAVSEAMREQEQRQVKLKYFTRVAIGVFAYFSCSMTAGTFFYLIPSFLFQTILRYLSQSVYVAKALRLPIPAPPPVQKPETKQLLRVKGFAK</sequence>
<feature type="region of interest" description="Disordered" evidence="5">
    <location>
        <begin position="1"/>
        <end position="42"/>
    </location>
</feature>
<evidence type="ECO:0000256" key="2">
    <source>
        <dbReference type="ARBA" id="ARBA00022692"/>
    </source>
</evidence>
<gene>
    <name evidence="7" type="ORF">BOVATA_013530</name>
</gene>
<feature type="transmembrane region" description="Helical" evidence="6">
    <location>
        <begin position="125"/>
        <end position="148"/>
    </location>
</feature>
<dbReference type="EMBL" id="BDSA01000001">
    <property type="protein sequence ID" value="GBE59860.1"/>
    <property type="molecule type" value="Genomic_DNA"/>
</dbReference>
<dbReference type="OrthoDB" id="264532at2759"/>
<evidence type="ECO:0000256" key="1">
    <source>
        <dbReference type="ARBA" id="ARBA00004141"/>
    </source>
</evidence>
<keyword evidence="2 6" id="KW-0812">Transmembrane</keyword>
<dbReference type="AlphaFoldDB" id="A0A2H6KA47"/>
<dbReference type="RefSeq" id="XP_028866103.1">
    <property type="nucleotide sequence ID" value="XM_029010270.1"/>
</dbReference>
<evidence type="ECO:0000313" key="7">
    <source>
        <dbReference type="EMBL" id="GBE59860.1"/>
    </source>
</evidence>
<keyword evidence="3 6" id="KW-1133">Transmembrane helix</keyword>
<name>A0A2H6KA47_9APIC</name>
<comment type="subcellular location">
    <subcellularLocation>
        <location evidence="1">Membrane</location>
        <topology evidence="1">Multi-pass membrane protein</topology>
    </subcellularLocation>
</comment>
<dbReference type="GeneID" id="39873630"/>
<dbReference type="GO" id="GO:0032977">
    <property type="term" value="F:membrane insertase activity"/>
    <property type="evidence" value="ECO:0007669"/>
    <property type="project" value="InterPro"/>
</dbReference>
<dbReference type="VEuPathDB" id="PiroplasmaDB:BOVATA_013530"/>
<dbReference type="GO" id="GO:0032979">
    <property type="term" value="P:protein insertion into mitochondrial inner membrane from matrix"/>
    <property type="evidence" value="ECO:0007669"/>
    <property type="project" value="TreeGrafter"/>
</dbReference>
<evidence type="ECO:0000256" key="3">
    <source>
        <dbReference type="ARBA" id="ARBA00022989"/>
    </source>
</evidence>
<evidence type="ECO:0000256" key="6">
    <source>
        <dbReference type="SAM" id="Phobius"/>
    </source>
</evidence>
<feature type="transmembrane region" description="Helical" evidence="6">
    <location>
        <begin position="181"/>
        <end position="198"/>
    </location>
</feature>
<dbReference type="Proteomes" id="UP000236319">
    <property type="component" value="Unassembled WGS sequence"/>
</dbReference>
<organism evidence="7 8">
    <name type="scientific">Babesia ovata</name>
    <dbReference type="NCBI Taxonomy" id="189622"/>
    <lineage>
        <taxon>Eukaryota</taxon>
        <taxon>Sar</taxon>
        <taxon>Alveolata</taxon>
        <taxon>Apicomplexa</taxon>
        <taxon>Aconoidasida</taxon>
        <taxon>Piroplasmida</taxon>
        <taxon>Babesiidae</taxon>
        <taxon>Babesia</taxon>
    </lineage>
</organism>
<evidence type="ECO:0000256" key="4">
    <source>
        <dbReference type="ARBA" id="ARBA00023136"/>
    </source>
</evidence>
<feature type="transmembrane region" description="Helical" evidence="6">
    <location>
        <begin position="233"/>
        <end position="254"/>
    </location>
</feature>
<dbReference type="PANTHER" id="PTHR12428">
    <property type="entry name" value="OXA1"/>
    <property type="match status" value="1"/>
</dbReference>
<accession>A0A2H6KA47</accession>
<evidence type="ECO:0000313" key="8">
    <source>
        <dbReference type="Proteomes" id="UP000236319"/>
    </source>
</evidence>
<comment type="caution">
    <text evidence="7">The sequence shown here is derived from an EMBL/GenBank/DDBJ whole genome shotgun (WGS) entry which is preliminary data.</text>
</comment>
<keyword evidence="8" id="KW-1185">Reference proteome</keyword>
<proteinExistence type="predicted"/>
<reference evidence="7 8" key="1">
    <citation type="journal article" date="2017" name="BMC Genomics">
        <title>Whole-genome assembly of Babesia ovata and comparative genomics between closely related pathogens.</title>
        <authorList>
            <person name="Yamagishi J."/>
            <person name="Asada M."/>
            <person name="Hakimi H."/>
            <person name="Tanaka T.Q."/>
            <person name="Sugimoto C."/>
            <person name="Kawazu S."/>
        </authorList>
    </citation>
    <scope>NUCLEOTIDE SEQUENCE [LARGE SCALE GENOMIC DNA]</scope>
    <source>
        <strain evidence="7 8">Miyake</strain>
    </source>
</reference>
<protein>
    <submittedName>
        <fullName evidence="7">Mitochondrial inner membrane</fullName>
    </submittedName>
</protein>
<evidence type="ECO:0000256" key="5">
    <source>
        <dbReference type="SAM" id="MobiDB-lite"/>
    </source>
</evidence>